<reference evidence="1 2" key="1">
    <citation type="submission" date="2020-03" db="EMBL/GenBank/DDBJ databases">
        <title>Whole genome sequencing of clinical and environmental type strains of Ochrobactrum.</title>
        <authorList>
            <person name="Dharne M."/>
        </authorList>
    </citation>
    <scope>NUCLEOTIDE SEQUENCE [LARGE SCALE GENOMIC DNA]</scope>
    <source>
        <strain evidence="1 2">CIP 109452</strain>
    </source>
</reference>
<keyword evidence="2" id="KW-1185">Reference proteome</keyword>
<proteinExistence type="predicted"/>
<comment type="caution">
    <text evidence="1">The sequence shown here is derived from an EMBL/GenBank/DDBJ whole genome shotgun (WGS) entry which is preliminary data.</text>
</comment>
<evidence type="ECO:0000313" key="1">
    <source>
        <dbReference type="EMBL" id="NKC04192.1"/>
    </source>
</evidence>
<dbReference type="Proteomes" id="UP000704467">
    <property type="component" value="Unassembled WGS sequence"/>
</dbReference>
<evidence type="ECO:0000313" key="2">
    <source>
        <dbReference type="Proteomes" id="UP000704467"/>
    </source>
</evidence>
<gene>
    <name evidence="1" type="ORF">HED55_15945</name>
</gene>
<protein>
    <submittedName>
        <fullName evidence="1">Uncharacterized protein</fullName>
    </submittedName>
</protein>
<accession>A0ABX1DRL4</accession>
<organism evidence="1 2">
    <name type="scientific">Brucella haematophila</name>
    <dbReference type="NCBI Taxonomy" id="419474"/>
    <lineage>
        <taxon>Bacteria</taxon>
        <taxon>Pseudomonadati</taxon>
        <taxon>Pseudomonadota</taxon>
        <taxon>Alphaproteobacteria</taxon>
        <taxon>Hyphomicrobiales</taxon>
        <taxon>Brucellaceae</taxon>
        <taxon>Brucella/Ochrobactrum group</taxon>
        <taxon>Brucella</taxon>
    </lineage>
</organism>
<dbReference type="EMBL" id="JAAVLN010000002">
    <property type="protein sequence ID" value="NKC04192.1"/>
    <property type="molecule type" value="Genomic_DNA"/>
</dbReference>
<name>A0ABX1DRL4_9HYPH</name>
<sequence>MARDRNVLRGFDLVGGCAEASFAVIAAFGQKQTKTRTKSHENGCFTQVGLLVAELFIGIVDDVFDFIAEGVMVKLMSVADSHDGRLICEVVQARELLRCEKFALALGQCIPCGMKTRIGRVFGESYFWKGCKQCCTQQEVVKFHNSRMS</sequence>